<dbReference type="InterPro" id="IPR001251">
    <property type="entry name" value="CRAL-TRIO_dom"/>
</dbReference>
<feature type="chain" id="PRO_5035259311" description="CRAL-TRIO domain-containing protein" evidence="1">
    <location>
        <begin position="19"/>
        <end position="218"/>
    </location>
</feature>
<accession>A0A8J2KB89</accession>
<evidence type="ECO:0000256" key="1">
    <source>
        <dbReference type="SAM" id="SignalP"/>
    </source>
</evidence>
<dbReference type="Pfam" id="PF00650">
    <property type="entry name" value="CRAL_TRIO"/>
    <property type="match status" value="1"/>
</dbReference>
<gene>
    <name evidence="3" type="ORF">AFUS01_LOCUS21470</name>
</gene>
<dbReference type="EMBL" id="CAJVCH010241148">
    <property type="protein sequence ID" value="CAG7732997.1"/>
    <property type="molecule type" value="Genomic_DNA"/>
</dbReference>
<protein>
    <recommendedName>
        <fullName evidence="2">CRAL-TRIO domain-containing protein</fullName>
    </recommendedName>
</protein>
<evidence type="ECO:0000259" key="2">
    <source>
        <dbReference type="PROSITE" id="PS50191"/>
    </source>
</evidence>
<dbReference type="InterPro" id="IPR051064">
    <property type="entry name" value="SEC14/CRAL-TRIO_domain"/>
</dbReference>
<feature type="domain" description="CRAL-TRIO" evidence="2">
    <location>
        <begin position="35"/>
        <end position="213"/>
    </location>
</feature>
<keyword evidence="1" id="KW-0732">Signal</keyword>
<dbReference type="Proteomes" id="UP000708208">
    <property type="component" value="Unassembled WGS sequence"/>
</dbReference>
<dbReference type="SMART" id="SM00516">
    <property type="entry name" value="SEC14"/>
    <property type="match status" value="1"/>
</dbReference>
<dbReference type="PROSITE" id="PS50191">
    <property type="entry name" value="CRAL_TRIO"/>
    <property type="match status" value="1"/>
</dbReference>
<name>A0A8J2KB89_9HEXA</name>
<sequence>MKPLLFSTLLLFLNICESFCFNFTVEEQNILDYEVPAEVKKDFPYYLAGYDFGGAPVWIFQLGRWNLRKYVEKGGESFEAMDKHGSQILLRFRESGRISCDHEENTHSGFVSIMDMDGFSMSQVSHPETMMYLVKHFKKFDSVLQPGDLKMSFIINANFLFRRVWDLGKHYLGPAVTSIEIYGNPGTWKGQLLKHIPQDQLPEIYGGPTGRKYLETFD</sequence>
<evidence type="ECO:0000313" key="4">
    <source>
        <dbReference type="Proteomes" id="UP000708208"/>
    </source>
</evidence>
<evidence type="ECO:0000313" key="3">
    <source>
        <dbReference type="EMBL" id="CAG7732997.1"/>
    </source>
</evidence>
<dbReference type="GO" id="GO:0005737">
    <property type="term" value="C:cytoplasm"/>
    <property type="evidence" value="ECO:0007669"/>
    <property type="project" value="TreeGrafter"/>
</dbReference>
<dbReference type="PANTHER" id="PTHR23324">
    <property type="entry name" value="SEC14 RELATED PROTEIN"/>
    <property type="match status" value="1"/>
</dbReference>
<dbReference type="AlphaFoldDB" id="A0A8J2KB89"/>
<dbReference type="OrthoDB" id="6682367at2759"/>
<feature type="signal peptide" evidence="1">
    <location>
        <begin position="1"/>
        <end position="18"/>
    </location>
</feature>
<dbReference type="PANTHER" id="PTHR23324:SF83">
    <property type="entry name" value="SEC14-LIKE PROTEIN 2"/>
    <property type="match status" value="1"/>
</dbReference>
<reference evidence="3" key="1">
    <citation type="submission" date="2021-06" db="EMBL/GenBank/DDBJ databases">
        <authorList>
            <person name="Hodson N. C."/>
            <person name="Mongue J. A."/>
            <person name="Jaron S. K."/>
        </authorList>
    </citation>
    <scope>NUCLEOTIDE SEQUENCE</scope>
</reference>
<dbReference type="CDD" id="cd00170">
    <property type="entry name" value="SEC14"/>
    <property type="match status" value="1"/>
</dbReference>
<organism evidence="3 4">
    <name type="scientific">Allacma fusca</name>
    <dbReference type="NCBI Taxonomy" id="39272"/>
    <lineage>
        <taxon>Eukaryota</taxon>
        <taxon>Metazoa</taxon>
        <taxon>Ecdysozoa</taxon>
        <taxon>Arthropoda</taxon>
        <taxon>Hexapoda</taxon>
        <taxon>Collembola</taxon>
        <taxon>Symphypleona</taxon>
        <taxon>Sminthuridae</taxon>
        <taxon>Allacma</taxon>
    </lineage>
</organism>
<keyword evidence="4" id="KW-1185">Reference proteome</keyword>
<comment type="caution">
    <text evidence="3">The sequence shown here is derived from an EMBL/GenBank/DDBJ whole genome shotgun (WGS) entry which is preliminary data.</text>
</comment>
<proteinExistence type="predicted"/>